<dbReference type="Gene3D" id="3.40.50.720">
    <property type="entry name" value="NAD(P)-binding Rossmann-like Domain"/>
    <property type="match status" value="1"/>
</dbReference>
<proteinExistence type="inferred from homology"/>
<dbReference type="PRINTS" id="PR00081">
    <property type="entry name" value="GDHRDH"/>
</dbReference>
<dbReference type="AlphaFoldDB" id="A0A1Y2HU11"/>
<comment type="similarity">
    <text evidence="1 3">Belongs to the short-chain dehydrogenases/reductases (SDR) family.</text>
</comment>
<evidence type="ECO:0000313" key="4">
    <source>
        <dbReference type="EMBL" id="ORZ36632.1"/>
    </source>
</evidence>
<dbReference type="InterPro" id="IPR002347">
    <property type="entry name" value="SDR_fam"/>
</dbReference>
<evidence type="ECO:0000256" key="2">
    <source>
        <dbReference type="ARBA" id="ARBA00023002"/>
    </source>
</evidence>
<accession>A0A1Y2HU11</accession>
<evidence type="ECO:0000256" key="1">
    <source>
        <dbReference type="ARBA" id="ARBA00006484"/>
    </source>
</evidence>
<gene>
    <name evidence="4" type="ORF">BCR44DRAFT_1413847</name>
</gene>
<dbReference type="GO" id="GO:0005737">
    <property type="term" value="C:cytoplasm"/>
    <property type="evidence" value="ECO:0007669"/>
    <property type="project" value="TreeGrafter"/>
</dbReference>
<dbReference type="Pfam" id="PF00106">
    <property type="entry name" value="adh_short"/>
    <property type="match status" value="1"/>
</dbReference>
<dbReference type="InterPro" id="IPR036291">
    <property type="entry name" value="NAD(P)-bd_dom_sf"/>
</dbReference>
<keyword evidence="5" id="KW-1185">Reference proteome</keyword>
<evidence type="ECO:0000313" key="5">
    <source>
        <dbReference type="Proteomes" id="UP000193411"/>
    </source>
</evidence>
<dbReference type="GO" id="GO:0016616">
    <property type="term" value="F:oxidoreductase activity, acting on the CH-OH group of donors, NAD or NADP as acceptor"/>
    <property type="evidence" value="ECO:0007669"/>
    <property type="project" value="TreeGrafter"/>
</dbReference>
<dbReference type="Proteomes" id="UP000193411">
    <property type="component" value="Unassembled WGS sequence"/>
</dbReference>
<sequence>MTSTTANKVYLVTGAASGYGHALCTRLHSDPAENLHGNVQLVLVDLNQDAGTKFAAELNAKRPNSAMYAKADVTSSDQMRAVFQSAKERFGRIDVVVNNAGVGELGIFHTDELEAWRKVIDIDLNAVILGTALAIQYGASTVVNIASAAGLGPLDAAPVYAAAKHGVIGFSTSLTKLYKKTGVRVNAVAPFFSDTPLVSKGRQEYEAFDRALSRLPMTPIKDVVEAILRAVRDTDLYSRVLVVSPKGINVLPVRMAKM</sequence>
<evidence type="ECO:0000256" key="3">
    <source>
        <dbReference type="RuleBase" id="RU000363"/>
    </source>
</evidence>
<dbReference type="PANTHER" id="PTHR44229">
    <property type="entry name" value="15-HYDROXYPROSTAGLANDIN DEHYDROGENASE [NAD(+)]"/>
    <property type="match status" value="1"/>
</dbReference>
<dbReference type="EMBL" id="MCFL01000016">
    <property type="protein sequence ID" value="ORZ36632.1"/>
    <property type="molecule type" value="Genomic_DNA"/>
</dbReference>
<reference evidence="4 5" key="1">
    <citation type="submission" date="2016-07" db="EMBL/GenBank/DDBJ databases">
        <title>Pervasive Adenine N6-methylation of Active Genes in Fungi.</title>
        <authorList>
            <consortium name="DOE Joint Genome Institute"/>
            <person name="Mondo S.J."/>
            <person name="Dannebaum R.O."/>
            <person name="Kuo R.C."/>
            <person name="Labutti K."/>
            <person name="Haridas S."/>
            <person name="Kuo A."/>
            <person name="Salamov A."/>
            <person name="Ahrendt S.R."/>
            <person name="Lipzen A."/>
            <person name="Sullivan W."/>
            <person name="Andreopoulos W.B."/>
            <person name="Clum A."/>
            <person name="Lindquist E."/>
            <person name="Daum C."/>
            <person name="Ramamoorthy G.K."/>
            <person name="Gryganskyi A."/>
            <person name="Culley D."/>
            <person name="Magnuson J.K."/>
            <person name="James T.Y."/>
            <person name="O'Malley M.A."/>
            <person name="Stajich J.E."/>
            <person name="Spatafora J.W."/>
            <person name="Visel A."/>
            <person name="Grigoriev I.V."/>
        </authorList>
    </citation>
    <scope>NUCLEOTIDE SEQUENCE [LARGE SCALE GENOMIC DNA]</scope>
    <source>
        <strain evidence="4 5">PL171</strain>
    </source>
</reference>
<organism evidence="4 5">
    <name type="scientific">Catenaria anguillulae PL171</name>
    <dbReference type="NCBI Taxonomy" id="765915"/>
    <lineage>
        <taxon>Eukaryota</taxon>
        <taxon>Fungi</taxon>
        <taxon>Fungi incertae sedis</taxon>
        <taxon>Blastocladiomycota</taxon>
        <taxon>Blastocladiomycetes</taxon>
        <taxon>Blastocladiales</taxon>
        <taxon>Catenariaceae</taxon>
        <taxon>Catenaria</taxon>
    </lineage>
</organism>
<name>A0A1Y2HU11_9FUNG</name>
<dbReference type="PANTHER" id="PTHR44229:SF4">
    <property type="entry name" value="15-HYDROXYPROSTAGLANDIN DEHYDROGENASE [NAD(+)]"/>
    <property type="match status" value="1"/>
</dbReference>
<dbReference type="SUPFAM" id="SSF51735">
    <property type="entry name" value="NAD(P)-binding Rossmann-fold domains"/>
    <property type="match status" value="1"/>
</dbReference>
<dbReference type="STRING" id="765915.A0A1Y2HU11"/>
<comment type="caution">
    <text evidence="4">The sequence shown here is derived from an EMBL/GenBank/DDBJ whole genome shotgun (WGS) entry which is preliminary data.</text>
</comment>
<keyword evidence="2" id="KW-0560">Oxidoreductase</keyword>
<dbReference type="PRINTS" id="PR00080">
    <property type="entry name" value="SDRFAMILY"/>
</dbReference>
<protein>
    <submittedName>
        <fullName evidence="4">Uncharacterized protein</fullName>
    </submittedName>
</protein>
<dbReference type="OrthoDB" id="37659at2759"/>